<dbReference type="InterPro" id="IPR036784">
    <property type="entry name" value="AK/P_DHK_N_sf"/>
</dbReference>
<reference evidence="2" key="1">
    <citation type="submission" date="2025-08" db="UniProtKB">
        <authorList>
            <consortium name="Ensembl"/>
        </authorList>
    </citation>
    <scope>IDENTIFICATION</scope>
</reference>
<organism evidence="2 3">
    <name type="scientific">Sinocyclocheilus rhinocerous</name>
    <dbReference type="NCBI Taxonomy" id="307959"/>
    <lineage>
        <taxon>Eukaryota</taxon>
        <taxon>Metazoa</taxon>
        <taxon>Chordata</taxon>
        <taxon>Craniata</taxon>
        <taxon>Vertebrata</taxon>
        <taxon>Euteleostomi</taxon>
        <taxon>Actinopterygii</taxon>
        <taxon>Neopterygii</taxon>
        <taxon>Teleostei</taxon>
        <taxon>Ostariophysi</taxon>
        <taxon>Cypriniformes</taxon>
        <taxon>Cyprinidae</taxon>
        <taxon>Cyprininae</taxon>
        <taxon>Sinocyclocheilus</taxon>
    </lineage>
</organism>
<dbReference type="SUPFAM" id="SSF69012">
    <property type="entry name" value="alpha-ketoacid dehydrogenase kinase, N-terminal domain"/>
    <property type="match status" value="1"/>
</dbReference>
<sequence>MFLRKELAVRLANTMREVTLLPANLQSQPSVKLVDANDKSRLA</sequence>
<keyword evidence="3" id="KW-1185">Reference proteome</keyword>
<evidence type="ECO:0000259" key="1">
    <source>
        <dbReference type="Pfam" id="PF10436"/>
    </source>
</evidence>
<dbReference type="Proteomes" id="UP000472270">
    <property type="component" value="Unassembled WGS sequence"/>
</dbReference>
<feature type="domain" description="Branched-chain alpha-ketoacid dehydrogenase kinase/Pyruvate dehydrogenase kinase N-terminal" evidence="1">
    <location>
        <begin position="2"/>
        <end position="35"/>
    </location>
</feature>
<dbReference type="Ensembl" id="ENSSRHT00000087648.1">
    <property type="protein sequence ID" value="ENSSRHP00000085339.1"/>
    <property type="gene ID" value="ENSSRHG00000042241.1"/>
</dbReference>
<evidence type="ECO:0000313" key="2">
    <source>
        <dbReference type="Ensembl" id="ENSSRHP00000085339.1"/>
    </source>
</evidence>
<accession>A0A673M7V3</accession>
<dbReference type="AlphaFoldDB" id="A0A673M7V3"/>
<protein>
    <recommendedName>
        <fullName evidence="1">Branched-chain alpha-ketoacid dehydrogenase kinase/Pyruvate dehydrogenase kinase N-terminal domain-containing protein</fullName>
    </recommendedName>
</protein>
<dbReference type="Pfam" id="PF10436">
    <property type="entry name" value="BCDHK_Adom3"/>
    <property type="match status" value="1"/>
</dbReference>
<reference evidence="2" key="2">
    <citation type="submission" date="2025-09" db="UniProtKB">
        <authorList>
            <consortium name="Ensembl"/>
        </authorList>
    </citation>
    <scope>IDENTIFICATION</scope>
</reference>
<dbReference type="Gene3D" id="1.20.140.20">
    <property type="entry name" value="Alpha-ketoacid/pyruvate dehydrogenase kinase, N-terminal domain"/>
    <property type="match status" value="1"/>
</dbReference>
<proteinExistence type="predicted"/>
<name>A0A673M7V3_9TELE</name>
<dbReference type="InterPro" id="IPR018955">
    <property type="entry name" value="BCDHK/PDK_N"/>
</dbReference>
<evidence type="ECO:0000313" key="3">
    <source>
        <dbReference type="Proteomes" id="UP000472270"/>
    </source>
</evidence>